<evidence type="ECO:0000256" key="4">
    <source>
        <dbReference type="ARBA" id="ARBA00022840"/>
    </source>
</evidence>
<dbReference type="Proteomes" id="UP000660729">
    <property type="component" value="Unassembled WGS sequence"/>
</dbReference>
<dbReference type="OrthoDB" id="2139957at2759"/>
<dbReference type="GO" id="GO:0005524">
    <property type="term" value="F:ATP binding"/>
    <property type="evidence" value="ECO:0007669"/>
    <property type="project" value="UniProtKB-KW"/>
</dbReference>
<keyword evidence="4" id="KW-0067">ATP-binding</keyword>
<dbReference type="AlphaFoldDB" id="A0A8H6RX97"/>
<accession>A0A8H6RX97</accession>
<keyword evidence="3 8" id="KW-0418">Kinase</keyword>
<dbReference type="GO" id="GO:0005829">
    <property type="term" value="C:cytosol"/>
    <property type="evidence" value="ECO:0007669"/>
    <property type="project" value="TreeGrafter"/>
</dbReference>
<sequence>MAVVVEQTIPFDSKVLDIETPSRWNTLFPLIRPSVKATQTAKGQTILVDTSKASSKSVHIVAIGNLGNFSSKLLDEKHITAIVTEQTGAGVLHATDLPCALEGAGIKENHGVVVVRSGKKRSIDTHNPDLIEAMTEGELEQDHLLQLLGTATDTARSNVHHVSELLKAFAESASTAHSTFHAEKAEGNPAVLHADGPAGFEKAKHAVERDLKHAMKASTTKDESVYSVHYSDINGLSRLENYIIAGEIAKLLDAENIPYTVSHSTILNHTAKARGFSISIASIPSAYLAPSQKPLPHKPTTTLSSSNNKSTLSTSKIQFSDSQIRTRITSACNALISSEPTITEYDTIVGDGDCGYTLRDGAKVVLNFISQPNCNLSALPQEISNLVSILEVDMGGTSGALYCIYLTALATSLSTAESVPQALKEALETLCKYTKARMGDRTMMDALIPFCEVLDETKGDVMKALEAARKGVEGTKNLEAKLGRSTYLDESATRGVPDPGAYGLLVLLEGMCKE</sequence>
<organism evidence="8 9">
    <name type="scientific">Pseudocercospora fuligena</name>
    <dbReference type="NCBI Taxonomy" id="685502"/>
    <lineage>
        <taxon>Eukaryota</taxon>
        <taxon>Fungi</taxon>
        <taxon>Dikarya</taxon>
        <taxon>Ascomycota</taxon>
        <taxon>Pezizomycotina</taxon>
        <taxon>Dothideomycetes</taxon>
        <taxon>Dothideomycetidae</taxon>
        <taxon>Mycosphaerellales</taxon>
        <taxon>Mycosphaerellaceae</taxon>
        <taxon>Pseudocercospora</taxon>
    </lineage>
</organism>
<dbReference type="Pfam" id="PF02734">
    <property type="entry name" value="Dak2"/>
    <property type="match status" value="1"/>
</dbReference>
<keyword evidence="2" id="KW-0547">Nucleotide-binding</keyword>
<dbReference type="Gene3D" id="1.25.40.340">
    <property type="match status" value="1"/>
</dbReference>
<dbReference type="GO" id="GO:0004371">
    <property type="term" value="F:glycerone kinase activity"/>
    <property type="evidence" value="ECO:0007669"/>
    <property type="project" value="UniProtKB-EC"/>
</dbReference>
<evidence type="ECO:0000256" key="1">
    <source>
        <dbReference type="ARBA" id="ARBA00022679"/>
    </source>
</evidence>
<dbReference type="FunFam" id="1.25.40.340:FF:000001">
    <property type="entry name" value="Dihydroxyacetone kinase 1"/>
    <property type="match status" value="1"/>
</dbReference>
<dbReference type="SUPFAM" id="SSF101473">
    <property type="entry name" value="DhaL-like"/>
    <property type="match status" value="1"/>
</dbReference>
<proteinExistence type="predicted"/>
<evidence type="ECO:0000256" key="3">
    <source>
        <dbReference type="ARBA" id="ARBA00022777"/>
    </source>
</evidence>
<keyword evidence="1" id="KW-0808">Transferase</keyword>
<dbReference type="SMART" id="SM01120">
    <property type="entry name" value="Dak2"/>
    <property type="match status" value="1"/>
</dbReference>
<reference evidence="8" key="1">
    <citation type="submission" date="2020-04" db="EMBL/GenBank/DDBJ databases">
        <title>Draft genome resource of the tomato pathogen Pseudocercospora fuligena.</title>
        <authorList>
            <person name="Zaccaron A."/>
        </authorList>
    </citation>
    <scope>NUCLEOTIDE SEQUENCE</scope>
    <source>
        <strain evidence="8">PF001</strain>
    </source>
</reference>
<dbReference type="InterPro" id="IPR050861">
    <property type="entry name" value="Dihydroxyacetone_Kinase"/>
</dbReference>
<gene>
    <name evidence="8" type="ORF">HII31_00272</name>
</gene>
<name>A0A8H6RX97_9PEZI</name>
<evidence type="ECO:0000256" key="6">
    <source>
        <dbReference type="ARBA" id="ARBA00048898"/>
    </source>
</evidence>
<feature type="domain" description="DhaL" evidence="7">
    <location>
        <begin position="322"/>
        <end position="513"/>
    </location>
</feature>
<dbReference type="InterPro" id="IPR004007">
    <property type="entry name" value="DhaL_dom"/>
</dbReference>
<comment type="catalytic activity">
    <reaction evidence="6">
        <text>dihydroxyacetone + ATP = dihydroxyacetone phosphate + ADP + H(+)</text>
        <dbReference type="Rhea" id="RHEA:15773"/>
        <dbReference type="ChEBI" id="CHEBI:15378"/>
        <dbReference type="ChEBI" id="CHEBI:16016"/>
        <dbReference type="ChEBI" id="CHEBI:30616"/>
        <dbReference type="ChEBI" id="CHEBI:57642"/>
        <dbReference type="ChEBI" id="CHEBI:456216"/>
        <dbReference type="EC" id="2.7.1.29"/>
    </reaction>
</comment>
<evidence type="ECO:0000259" key="7">
    <source>
        <dbReference type="PROSITE" id="PS51480"/>
    </source>
</evidence>
<dbReference type="EMBL" id="JABCIY010000001">
    <property type="protein sequence ID" value="KAF7198533.1"/>
    <property type="molecule type" value="Genomic_DNA"/>
</dbReference>
<keyword evidence="9" id="KW-1185">Reference proteome</keyword>
<comment type="caution">
    <text evidence="8">The sequence shown here is derived from an EMBL/GenBank/DDBJ whole genome shotgun (WGS) entry which is preliminary data.</text>
</comment>
<evidence type="ECO:0000313" key="9">
    <source>
        <dbReference type="Proteomes" id="UP000660729"/>
    </source>
</evidence>
<evidence type="ECO:0000256" key="5">
    <source>
        <dbReference type="ARBA" id="ARBA00047974"/>
    </source>
</evidence>
<dbReference type="GO" id="GO:0050354">
    <property type="term" value="F:triokinase activity"/>
    <property type="evidence" value="ECO:0007669"/>
    <property type="project" value="UniProtKB-EC"/>
</dbReference>
<dbReference type="PROSITE" id="PS51480">
    <property type="entry name" value="DHAL"/>
    <property type="match status" value="1"/>
</dbReference>
<dbReference type="InterPro" id="IPR036117">
    <property type="entry name" value="DhaL_dom_sf"/>
</dbReference>
<dbReference type="GO" id="GO:0019563">
    <property type="term" value="P:glycerol catabolic process"/>
    <property type="evidence" value="ECO:0007669"/>
    <property type="project" value="TreeGrafter"/>
</dbReference>
<evidence type="ECO:0000256" key="2">
    <source>
        <dbReference type="ARBA" id="ARBA00022741"/>
    </source>
</evidence>
<evidence type="ECO:0000313" key="8">
    <source>
        <dbReference type="EMBL" id="KAF7198533.1"/>
    </source>
</evidence>
<comment type="catalytic activity">
    <reaction evidence="5">
        <text>D-glyceraldehyde + ATP = D-glyceraldehyde 3-phosphate + ADP + H(+)</text>
        <dbReference type="Rhea" id="RHEA:13941"/>
        <dbReference type="ChEBI" id="CHEBI:15378"/>
        <dbReference type="ChEBI" id="CHEBI:17378"/>
        <dbReference type="ChEBI" id="CHEBI:30616"/>
        <dbReference type="ChEBI" id="CHEBI:59776"/>
        <dbReference type="ChEBI" id="CHEBI:456216"/>
        <dbReference type="EC" id="2.7.1.28"/>
    </reaction>
</comment>
<dbReference type="PANTHER" id="PTHR28629">
    <property type="entry name" value="TRIOKINASE/FMN CYCLASE"/>
    <property type="match status" value="1"/>
</dbReference>
<protein>
    <submittedName>
        <fullName evidence="8">Dihydroxyacetone kinase</fullName>
    </submittedName>
</protein>
<dbReference type="PANTHER" id="PTHR28629:SF4">
    <property type="entry name" value="TRIOKINASE_FMN CYCLASE"/>
    <property type="match status" value="1"/>
</dbReference>